<evidence type="ECO:0000256" key="4">
    <source>
        <dbReference type="ARBA" id="ARBA00022989"/>
    </source>
</evidence>
<dbReference type="InterPro" id="IPR052192">
    <property type="entry name" value="Insect_Ionotropic_Sensory_Rcpt"/>
</dbReference>
<name>E9H9K4_DAPPU</name>
<keyword evidence="2" id="KW-1003">Cell membrane</keyword>
<evidence type="ECO:0000256" key="7">
    <source>
        <dbReference type="ARBA" id="ARBA00023180"/>
    </source>
</evidence>
<dbReference type="HOGENOM" id="CLU_1497758_0_0_1"/>
<sequence length="180" mass="20511">MEVWNDAKDGLYKQLSDKLRSNLKSRCLKSQDCVYQVKHQSHAYLQGLYVAIDLIDKDYKDTRSCNLALAQKISPMQGSLAWALAKNKSPYTELFTKRFMELHQAGLIDFWIQKEVQNNRNANHCLNVAGKKLQQKKSPSFNNQTRINLKNFSGAFYVLIADGVVNVLKPPSILTPALHL</sequence>
<dbReference type="InParanoid" id="E9H9K4"/>
<keyword evidence="3" id="KW-0812">Transmembrane</keyword>
<keyword evidence="5" id="KW-0472">Membrane</keyword>
<gene>
    <name evidence="8" type="ORF">DAPPUDRAFT_255592</name>
</gene>
<dbReference type="EMBL" id="GL732608">
    <property type="protein sequence ID" value="EFX71630.1"/>
    <property type="molecule type" value="Genomic_DNA"/>
</dbReference>
<keyword evidence="6" id="KW-0675">Receptor</keyword>
<dbReference type="OrthoDB" id="5984008at2759"/>
<evidence type="ECO:0000256" key="3">
    <source>
        <dbReference type="ARBA" id="ARBA00022692"/>
    </source>
</evidence>
<dbReference type="AlphaFoldDB" id="E9H9K4"/>
<evidence type="ECO:0000313" key="9">
    <source>
        <dbReference type="Proteomes" id="UP000000305"/>
    </source>
</evidence>
<keyword evidence="4" id="KW-1133">Transmembrane helix</keyword>
<dbReference type="KEGG" id="dpx:DAPPUDRAFT_255592"/>
<organism evidence="8 9">
    <name type="scientific">Daphnia pulex</name>
    <name type="common">Water flea</name>
    <dbReference type="NCBI Taxonomy" id="6669"/>
    <lineage>
        <taxon>Eukaryota</taxon>
        <taxon>Metazoa</taxon>
        <taxon>Ecdysozoa</taxon>
        <taxon>Arthropoda</taxon>
        <taxon>Crustacea</taxon>
        <taxon>Branchiopoda</taxon>
        <taxon>Diplostraca</taxon>
        <taxon>Cladocera</taxon>
        <taxon>Anomopoda</taxon>
        <taxon>Daphniidae</taxon>
        <taxon>Daphnia</taxon>
    </lineage>
</organism>
<evidence type="ECO:0000256" key="5">
    <source>
        <dbReference type="ARBA" id="ARBA00023136"/>
    </source>
</evidence>
<dbReference type="GO" id="GO:0005886">
    <property type="term" value="C:plasma membrane"/>
    <property type="evidence" value="ECO:0007669"/>
    <property type="project" value="UniProtKB-SubCell"/>
</dbReference>
<keyword evidence="9" id="KW-1185">Reference proteome</keyword>
<evidence type="ECO:0000256" key="2">
    <source>
        <dbReference type="ARBA" id="ARBA00022475"/>
    </source>
</evidence>
<dbReference type="PANTHER" id="PTHR42643">
    <property type="entry name" value="IONOTROPIC RECEPTOR 20A-RELATED"/>
    <property type="match status" value="1"/>
</dbReference>
<keyword evidence="7" id="KW-0325">Glycoprotein</keyword>
<reference evidence="8 9" key="1">
    <citation type="journal article" date="2011" name="Science">
        <title>The ecoresponsive genome of Daphnia pulex.</title>
        <authorList>
            <person name="Colbourne J.K."/>
            <person name="Pfrender M.E."/>
            <person name="Gilbert D."/>
            <person name="Thomas W.K."/>
            <person name="Tucker A."/>
            <person name="Oakley T.H."/>
            <person name="Tokishita S."/>
            <person name="Aerts A."/>
            <person name="Arnold G.J."/>
            <person name="Basu M.K."/>
            <person name="Bauer D.J."/>
            <person name="Caceres C.E."/>
            <person name="Carmel L."/>
            <person name="Casola C."/>
            <person name="Choi J.H."/>
            <person name="Detter J.C."/>
            <person name="Dong Q."/>
            <person name="Dusheyko S."/>
            <person name="Eads B.D."/>
            <person name="Frohlich T."/>
            <person name="Geiler-Samerotte K.A."/>
            <person name="Gerlach D."/>
            <person name="Hatcher P."/>
            <person name="Jogdeo S."/>
            <person name="Krijgsveld J."/>
            <person name="Kriventseva E.V."/>
            <person name="Kultz D."/>
            <person name="Laforsch C."/>
            <person name="Lindquist E."/>
            <person name="Lopez J."/>
            <person name="Manak J.R."/>
            <person name="Muller J."/>
            <person name="Pangilinan J."/>
            <person name="Patwardhan R.P."/>
            <person name="Pitluck S."/>
            <person name="Pritham E.J."/>
            <person name="Rechtsteiner A."/>
            <person name="Rho M."/>
            <person name="Rogozin I.B."/>
            <person name="Sakarya O."/>
            <person name="Salamov A."/>
            <person name="Schaack S."/>
            <person name="Shapiro H."/>
            <person name="Shiga Y."/>
            <person name="Skalitzky C."/>
            <person name="Smith Z."/>
            <person name="Souvorov A."/>
            <person name="Sung W."/>
            <person name="Tang Z."/>
            <person name="Tsuchiya D."/>
            <person name="Tu H."/>
            <person name="Vos H."/>
            <person name="Wang M."/>
            <person name="Wolf Y.I."/>
            <person name="Yamagata H."/>
            <person name="Yamada T."/>
            <person name="Ye Y."/>
            <person name="Shaw J.R."/>
            <person name="Andrews J."/>
            <person name="Crease T.J."/>
            <person name="Tang H."/>
            <person name="Lucas S.M."/>
            <person name="Robertson H.M."/>
            <person name="Bork P."/>
            <person name="Koonin E.V."/>
            <person name="Zdobnov E.M."/>
            <person name="Grigoriev I.V."/>
            <person name="Lynch M."/>
            <person name="Boore J.L."/>
        </authorList>
    </citation>
    <scope>NUCLEOTIDE SEQUENCE [LARGE SCALE GENOMIC DNA]</scope>
</reference>
<dbReference type="PANTHER" id="PTHR42643:SF24">
    <property type="entry name" value="IONOTROPIC RECEPTOR 60A"/>
    <property type="match status" value="1"/>
</dbReference>
<dbReference type="Proteomes" id="UP000000305">
    <property type="component" value="Unassembled WGS sequence"/>
</dbReference>
<comment type="subcellular location">
    <subcellularLocation>
        <location evidence="1">Cell membrane</location>
        <topology evidence="1">Multi-pass membrane protein</topology>
    </subcellularLocation>
</comment>
<protein>
    <submittedName>
        <fullName evidence="8">Uncharacterized protein</fullName>
    </submittedName>
</protein>
<proteinExistence type="predicted"/>
<evidence type="ECO:0000313" key="8">
    <source>
        <dbReference type="EMBL" id="EFX71630.1"/>
    </source>
</evidence>
<dbReference type="PhylomeDB" id="E9H9K4"/>
<evidence type="ECO:0000256" key="1">
    <source>
        <dbReference type="ARBA" id="ARBA00004651"/>
    </source>
</evidence>
<accession>E9H9K4</accession>
<evidence type="ECO:0000256" key="6">
    <source>
        <dbReference type="ARBA" id="ARBA00023170"/>
    </source>
</evidence>